<dbReference type="InterPro" id="IPR000742">
    <property type="entry name" value="EGF"/>
</dbReference>
<evidence type="ECO:0000256" key="1">
    <source>
        <dbReference type="PROSITE-ProRule" id="PRU00076"/>
    </source>
</evidence>
<feature type="disulfide bond" evidence="1">
    <location>
        <begin position="104"/>
        <end position="113"/>
    </location>
</feature>
<name>A0A8S4Q9Z7_OWEFU</name>
<dbReference type="Proteomes" id="UP000749559">
    <property type="component" value="Unassembled WGS sequence"/>
</dbReference>
<dbReference type="EMBL" id="CAIIXF020000012">
    <property type="protein sequence ID" value="CAH1801388.1"/>
    <property type="molecule type" value="Genomic_DNA"/>
</dbReference>
<dbReference type="PROSITE" id="PS50026">
    <property type="entry name" value="EGF_3"/>
    <property type="match status" value="2"/>
</dbReference>
<accession>A0A8S4Q9Z7</accession>
<organism evidence="3 4">
    <name type="scientific">Owenia fusiformis</name>
    <name type="common">Polychaete worm</name>
    <dbReference type="NCBI Taxonomy" id="6347"/>
    <lineage>
        <taxon>Eukaryota</taxon>
        <taxon>Metazoa</taxon>
        <taxon>Spiralia</taxon>
        <taxon>Lophotrochozoa</taxon>
        <taxon>Annelida</taxon>
        <taxon>Polychaeta</taxon>
        <taxon>Sedentaria</taxon>
        <taxon>Canalipalpata</taxon>
        <taxon>Sabellida</taxon>
        <taxon>Oweniida</taxon>
        <taxon>Oweniidae</taxon>
        <taxon>Owenia</taxon>
    </lineage>
</organism>
<keyword evidence="1" id="KW-0245">EGF-like domain</keyword>
<dbReference type="SMART" id="SM00181">
    <property type="entry name" value="EGF"/>
    <property type="match status" value="2"/>
</dbReference>
<dbReference type="AlphaFoldDB" id="A0A8S4Q9Z7"/>
<feature type="domain" description="EGF-like" evidence="2">
    <location>
        <begin position="74"/>
        <end position="114"/>
    </location>
</feature>
<gene>
    <name evidence="3" type="ORF">OFUS_LOCUS25180</name>
</gene>
<comment type="caution">
    <text evidence="3">The sequence shown here is derived from an EMBL/GenBank/DDBJ whole genome shotgun (WGS) entry which is preliminary data.</text>
</comment>
<comment type="caution">
    <text evidence="1">Lacks conserved residue(s) required for the propagation of feature annotation.</text>
</comment>
<keyword evidence="1" id="KW-1015">Disulfide bond</keyword>
<feature type="domain" description="EGF-like" evidence="2">
    <location>
        <begin position="32"/>
        <end position="71"/>
    </location>
</feature>
<evidence type="ECO:0000259" key="2">
    <source>
        <dbReference type="PROSITE" id="PS50026"/>
    </source>
</evidence>
<evidence type="ECO:0000313" key="4">
    <source>
        <dbReference type="Proteomes" id="UP000749559"/>
    </source>
</evidence>
<protein>
    <recommendedName>
        <fullName evidence="2">EGF-like domain-containing protein</fullName>
    </recommendedName>
</protein>
<feature type="disulfide bond" evidence="1">
    <location>
        <begin position="61"/>
        <end position="70"/>
    </location>
</feature>
<sequence length="151" mass="16172">MAKETLIRKARWSYPGCVLSSKGPHRFSCSSKRYPCTGNAGLCQNGGTCVKVGKWLAKCQCTADYIGDRCEHEKFNPCLENPCLNGADCNIIVVNQIAVAKCDCMDGWMGRICDIACEVNGACGALPCCGENRECNAGTCRTPGAVLVQPP</sequence>
<dbReference type="Gene3D" id="2.10.25.10">
    <property type="entry name" value="Laminin"/>
    <property type="match status" value="2"/>
</dbReference>
<dbReference type="PROSITE" id="PS00022">
    <property type="entry name" value="EGF_1"/>
    <property type="match status" value="2"/>
</dbReference>
<keyword evidence="4" id="KW-1185">Reference proteome</keyword>
<proteinExistence type="predicted"/>
<dbReference type="OrthoDB" id="382013at2759"/>
<dbReference type="SUPFAM" id="SSF57196">
    <property type="entry name" value="EGF/Laminin"/>
    <property type="match status" value="2"/>
</dbReference>
<evidence type="ECO:0000313" key="3">
    <source>
        <dbReference type="EMBL" id="CAH1801388.1"/>
    </source>
</evidence>
<reference evidence="3" key="1">
    <citation type="submission" date="2022-03" db="EMBL/GenBank/DDBJ databases">
        <authorList>
            <person name="Martin C."/>
        </authorList>
    </citation>
    <scope>NUCLEOTIDE SEQUENCE</scope>
</reference>